<dbReference type="Pfam" id="PF00069">
    <property type="entry name" value="Pkinase"/>
    <property type="match status" value="1"/>
</dbReference>
<dbReference type="PANTHER" id="PTHR43289:SF34">
    <property type="entry name" value="SERINE_THREONINE-PROTEIN KINASE YBDM-RELATED"/>
    <property type="match status" value="1"/>
</dbReference>
<keyword evidence="4 8" id="KW-0418">Kinase</keyword>
<keyword evidence="3" id="KW-0547">Nucleotide-binding</keyword>
<dbReference type="Gene3D" id="3.40.50.12370">
    <property type="match status" value="1"/>
</dbReference>
<evidence type="ECO:0000256" key="4">
    <source>
        <dbReference type="ARBA" id="ARBA00022777"/>
    </source>
</evidence>
<dbReference type="Gene3D" id="3.30.200.20">
    <property type="entry name" value="Phosphorylase Kinase, domain 1"/>
    <property type="match status" value="1"/>
</dbReference>
<evidence type="ECO:0000256" key="3">
    <source>
        <dbReference type="ARBA" id="ARBA00022741"/>
    </source>
</evidence>
<accession>A0A5C5TWN5</accession>
<dbReference type="InterPro" id="IPR006016">
    <property type="entry name" value="UspA"/>
</dbReference>
<dbReference type="PROSITE" id="PS50011">
    <property type="entry name" value="PROTEIN_KINASE_DOM"/>
    <property type="match status" value="1"/>
</dbReference>
<evidence type="ECO:0000313" key="8">
    <source>
        <dbReference type="EMBL" id="TWT17818.1"/>
    </source>
</evidence>
<dbReference type="GO" id="GO:0005524">
    <property type="term" value="F:ATP binding"/>
    <property type="evidence" value="ECO:0007669"/>
    <property type="project" value="UniProtKB-KW"/>
</dbReference>
<evidence type="ECO:0000256" key="6">
    <source>
        <dbReference type="SAM" id="MobiDB-lite"/>
    </source>
</evidence>
<dbReference type="AlphaFoldDB" id="A0A5C5TWN5"/>
<dbReference type="PANTHER" id="PTHR43289">
    <property type="entry name" value="MITOGEN-ACTIVATED PROTEIN KINASE KINASE KINASE 20-RELATED"/>
    <property type="match status" value="1"/>
</dbReference>
<protein>
    <submittedName>
        <fullName evidence="8">Protein kinase</fullName>
    </submittedName>
</protein>
<gene>
    <name evidence="8" type="ORF">FQY83_16115</name>
</gene>
<comment type="caution">
    <text evidence="8">The sequence shown here is derived from an EMBL/GenBank/DDBJ whole genome shotgun (WGS) entry which is preliminary data.</text>
</comment>
<dbReference type="CDD" id="cd14014">
    <property type="entry name" value="STKc_PknB_like"/>
    <property type="match status" value="1"/>
</dbReference>
<feature type="region of interest" description="Disordered" evidence="6">
    <location>
        <begin position="467"/>
        <end position="503"/>
    </location>
</feature>
<keyword evidence="2" id="KW-0808">Transferase</keyword>
<dbReference type="CDD" id="cd00293">
    <property type="entry name" value="USP-like"/>
    <property type="match status" value="1"/>
</dbReference>
<evidence type="ECO:0000259" key="7">
    <source>
        <dbReference type="PROSITE" id="PS50011"/>
    </source>
</evidence>
<evidence type="ECO:0000256" key="1">
    <source>
        <dbReference type="ARBA" id="ARBA00008791"/>
    </source>
</evidence>
<evidence type="ECO:0000256" key="5">
    <source>
        <dbReference type="ARBA" id="ARBA00022840"/>
    </source>
</evidence>
<evidence type="ECO:0000313" key="9">
    <source>
        <dbReference type="Proteomes" id="UP000319980"/>
    </source>
</evidence>
<comment type="similarity">
    <text evidence="1">Belongs to the universal stress protein A family.</text>
</comment>
<dbReference type="SUPFAM" id="SSF56112">
    <property type="entry name" value="Protein kinase-like (PK-like)"/>
    <property type="match status" value="1"/>
</dbReference>
<reference evidence="8 9" key="1">
    <citation type="journal article" date="2008" name="Int. J. Syst. Evol. Microbiol.">
        <title>Luteimonas marina sp. nov., isolated from seawater.</title>
        <authorList>
            <person name="Baik K.S."/>
            <person name="Park S.C."/>
            <person name="Kim M.S."/>
            <person name="Kim E.M."/>
            <person name="Park C."/>
            <person name="Chun J."/>
            <person name="Seong C.N."/>
        </authorList>
    </citation>
    <scope>NUCLEOTIDE SEQUENCE [LARGE SCALE GENOMIC DNA]</scope>
    <source>
        <strain evidence="8 9">FR1330</strain>
    </source>
</reference>
<dbReference type="InterPro" id="IPR011009">
    <property type="entry name" value="Kinase-like_dom_sf"/>
</dbReference>
<dbReference type="SUPFAM" id="SSF52402">
    <property type="entry name" value="Adenine nucleotide alpha hydrolases-like"/>
    <property type="match status" value="1"/>
</dbReference>
<dbReference type="Proteomes" id="UP000319980">
    <property type="component" value="Unassembled WGS sequence"/>
</dbReference>
<dbReference type="InterPro" id="IPR000719">
    <property type="entry name" value="Prot_kinase_dom"/>
</dbReference>
<keyword evidence="5" id="KW-0067">ATP-binding</keyword>
<dbReference type="RefSeq" id="WP_146389004.1">
    <property type="nucleotide sequence ID" value="NZ_VOHK01000008.1"/>
</dbReference>
<dbReference type="Pfam" id="PF00582">
    <property type="entry name" value="Usp"/>
    <property type="match status" value="1"/>
</dbReference>
<keyword evidence="9" id="KW-1185">Reference proteome</keyword>
<sequence length="503" mass="54843">MAGSLQPGQGIGGYTLVAPLHEGGMATLWQVSHPAQQFPLIMKLPHLGYGEGVAKLVGFEVERMLMPTLSGPHVPRYVDTGEDGDQPWLVMEQVAGDTVRTLLDSAPLPIDRVAELGAMAAIALDDLHRQHVVHLDIKPSNLMLHVDPAAGAERIVLIDFGLSHHAQLPDLLSEQFQIPLGTAPYISPEQVLGVRDDPRSDLFALGVTLYHLATGERPFGNPASRRGLRRRLYQDPIPPRALRPDIPRWFQEIVLRCLEVDPDARHPNAAQLAFDLQHPEQVPLSERAERERRDGTVAVAKRWFRSLGVESAPVDGGRGTPAKDAPLVMVALDVKQQDRNLDAALNDLVQRIVQTSPGARLACVTVMRLARIGMDSNLDETGRNRHVKRLVAMRHWARALQLPDHRITFHVLESSDVADALVAFARDNGIDHVLMGARGVTGVRRMLGSVSAQVVADADCTVTVVRAPRRGGGPDESASAVIPSAARDLASNRLEEDPSLRSG</sequence>
<feature type="domain" description="Protein kinase" evidence="7">
    <location>
        <begin position="14"/>
        <end position="281"/>
    </location>
</feature>
<dbReference type="PRINTS" id="PR01438">
    <property type="entry name" value="UNVRSLSTRESS"/>
</dbReference>
<evidence type="ECO:0000256" key="2">
    <source>
        <dbReference type="ARBA" id="ARBA00022679"/>
    </source>
</evidence>
<proteinExistence type="inferred from homology"/>
<feature type="compositionally biased region" description="Basic and acidic residues" evidence="6">
    <location>
        <begin position="493"/>
        <end position="503"/>
    </location>
</feature>
<dbReference type="PROSITE" id="PS00108">
    <property type="entry name" value="PROTEIN_KINASE_ST"/>
    <property type="match status" value="1"/>
</dbReference>
<dbReference type="OrthoDB" id="9801841at2"/>
<dbReference type="SMART" id="SM00220">
    <property type="entry name" value="S_TKc"/>
    <property type="match status" value="1"/>
</dbReference>
<dbReference type="EMBL" id="VOHK01000008">
    <property type="protein sequence ID" value="TWT17818.1"/>
    <property type="molecule type" value="Genomic_DNA"/>
</dbReference>
<organism evidence="8 9">
    <name type="scientific">Luteimonas marina</name>
    <dbReference type="NCBI Taxonomy" id="488485"/>
    <lineage>
        <taxon>Bacteria</taxon>
        <taxon>Pseudomonadati</taxon>
        <taxon>Pseudomonadota</taxon>
        <taxon>Gammaproteobacteria</taxon>
        <taxon>Lysobacterales</taxon>
        <taxon>Lysobacteraceae</taxon>
        <taxon>Luteimonas</taxon>
    </lineage>
</organism>
<dbReference type="Gene3D" id="1.10.510.10">
    <property type="entry name" value="Transferase(Phosphotransferase) domain 1"/>
    <property type="match status" value="1"/>
</dbReference>
<dbReference type="GO" id="GO:0004674">
    <property type="term" value="F:protein serine/threonine kinase activity"/>
    <property type="evidence" value="ECO:0007669"/>
    <property type="project" value="TreeGrafter"/>
</dbReference>
<dbReference type="InterPro" id="IPR006015">
    <property type="entry name" value="Universal_stress_UspA"/>
</dbReference>
<dbReference type="InterPro" id="IPR008271">
    <property type="entry name" value="Ser/Thr_kinase_AS"/>
</dbReference>
<name>A0A5C5TWN5_9GAMM</name>